<evidence type="ECO:0000256" key="1">
    <source>
        <dbReference type="SAM" id="SignalP"/>
    </source>
</evidence>
<evidence type="ECO:0000313" key="3">
    <source>
        <dbReference type="Proteomes" id="UP000306402"/>
    </source>
</evidence>
<organism evidence="2 3">
    <name type="scientific">Dyadobacter luticola</name>
    <dbReference type="NCBI Taxonomy" id="1979387"/>
    <lineage>
        <taxon>Bacteria</taxon>
        <taxon>Pseudomonadati</taxon>
        <taxon>Bacteroidota</taxon>
        <taxon>Cytophagia</taxon>
        <taxon>Cytophagales</taxon>
        <taxon>Spirosomataceae</taxon>
        <taxon>Dyadobacter</taxon>
    </lineage>
</organism>
<dbReference type="AlphaFoldDB" id="A0A5R9KW06"/>
<feature type="chain" id="PRO_5024333838" description="RHS repeat protein" evidence="1">
    <location>
        <begin position="20"/>
        <end position="359"/>
    </location>
</feature>
<dbReference type="Proteomes" id="UP000306402">
    <property type="component" value="Unassembled WGS sequence"/>
</dbReference>
<dbReference type="PROSITE" id="PS51257">
    <property type="entry name" value="PROKAR_LIPOPROTEIN"/>
    <property type="match status" value="1"/>
</dbReference>
<feature type="signal peptide" evidence="1">
    <location>
        <begin position="1"/>
        <end position="19"/>
    </location>
</feature>
<gene>
    <name evidence="2" type="ORF">FEN17_13320</name>
</gene>
<proteinExistence type="predicted"/>
<name>A0A5R9KW06_9BACT</name>
<sequence>MTKFRLLPALLFLSLIVCSCSKEDHVLPEPTCKYLGNSYKIIYPGGRGEEYTSDFALDENGRLKDANTSYTSTFIITENSISSEYSRSTNQQDYHFIYDSNGFLMQQITTTGFIAKSKGNIGYGNGFYNDVSAITTLTTDFVYASEKVVSTSSKSVTVFIGDNQSPVETTTSSARTYQYDSDGKAQSSTEKFSNGDLSVTIYKNDIRSSNTYTSSINGAKHIVNYDETGLPSEDIIGNATYKLGYDAKGNLAYVEQIRDNVTKYRQEFKYDDHPNPETLIPTQFKGIPEPIRTAQLSDGKGANNLTEEKFTSFENYPNSSQNYTHTYNASGFPETTTLGRTIDQETISRVTTYKYQGCQ</sequence>
<protein>
    <recommendedName>
        <fullName evidence="4">RHS repeat protein</fullName>
    </recommendedName>
</protein>
<keyword evidence="1" id="KW-0732">Signal</keyword>
<dbReference type="EMBL" id="VCEJ01000004">
    <property type="protein sequence ID" value="TLV00462.1"/>
    <property type="molecule type" value="Genomic_DNA"/>
</dbReference>
<comment type="caution">
    <text evidence="2">The sequence shown here is derived from an EMBL/GenBank/DDBJ whole genome shotgun (WGS) entry which is preliminary data.</text>
</comment>
<dbReference type="OrthoDB" id="961551at2"/>
<keyword evidence="3" id="KW-1185">Reference proteome</keyword>
<accession>A0A5R9KW06</accession>
<reference evidence="2 3" key="1">
    <citation type="submission" date="2019-05" db="EMBL/GenBank/DDBJ databases">
        <authorList>
            <person name="Qu J.-H."/>
        </authorList>
    </citation>
    <scope>NUCLEOTIDE SEQUENCE [LARGE SCALE GENOMIC DNA]</scope>
    <source>
        <strain evidence="2 3">T17</strain>
    </source>
</reference>
<evidence type="ECO:0000313" key="2">
    <source>
        <dbReference type="EMBL" id="TLV00462.1"/>
    </source>
</evidence>
<dbReference type="RefSeq" id="WP_138365842.1">
    <property type="nucleotide sequence ID" value="NZ_VCEJ01000004.1"/>
</dbReference>
<evidence type="ECO:0008006" key="4">
    <source>
        <dbReference type="Google" id="ProtNLM"/>
    </source>
</evidence>